<name>A0ABC9CCH0_9POAL</name>
<evidence type="ECO:0000256" key="1">
    <source>
        <dbReference type="SAM" id="SignalP"/>
    </source>
</evidence>
<evidence type="ECO:0000313" key="2">
    <source>
        <dbReference type="EMBL" id="CAL5018288.1"/>
    </source>
</evidence>
<organism evidence="2 3">
    <name type="scientific">Urochloa decumbens</name>
    <dbReference type="NCBI Taxonomy" id="240449"/>
    <lineage>
        <taxon>Eukaryota</taxon>
        <taxon>Viridiplantae</taxon>
        <taxon>Streptophyta</taxon>
        <taxon>Embryophyta</taxon>
        <taxon>Tracheophyta</taxon>
        <taxon>Spermatophyta</taxon>
        <taxon>Magnoliopsida</taxon>
        <taxon>Liliopsida</taxon>
        <taxon>Poales</taxon>
        <taxon>Poaceae</taxon>
        <taxon>PACMAD clade</taxon>
        <taxon>Panicoideae</taxon>
        <taxon>Panicodae</taxon>
        <taxon>Paniceae</taxon>
        <taxon>Melinidinae</taxon>
        <taxon>Urochloa</taxon>
    </lineage>
</organism>
<dbReference type="EMBL" id="OZ075139">
    <property type="protein sequence ID" value="CAL5018288.1"/>
    <property type="molecule type" value="Genomic_DNA"/>
</dbReference>
<dbReference type="AlphaFoldDB" id="A0ABC9CCH0"/>
<feature type="signal peptide" evidence="1">
    <location>
        <begin position="1"/>
        <end position="33"/>
    </location>
</feature>
<keyword evidence="3" id="KW-1185">Reference proteome</keyword>
<evidence type="ECO:0000313" key="3">
    <source>
        <dbReference type="Proteomes" id="UP001497457"/>
    </source>
</evidence>
<accession>A0ABC9CCH0</accession>
<gene>
    <name evidence="2" type="ORF">URODEC1_LOCUS74165</name>
</gene>
<reference evidence="2 3" key="2">
    <citation type="submission" date="2024-10" db="EMBL/GenBank/DDBJ databases">
        <authorList>
            <person name="Ryan C."/>
        </authorList>
    </citation>
    <scope>NUCLEOTIDE SEQUENCE [LARGE SCALE GENOMIC DNA]</scope>
</reference>
<dbReference type="Proteomes" id="UP001497457">
    <property type="component" value="Chromosome 29rd"/>
</dbReference>
<keyword evidence="1" id="KW-0732">Signal</keyword>
<feature type="chain" id="PRO_5044825166" evidence="1">
    <location>
        <begin position="34"/>
        <end position="275"/>
    </location>
</feature>
<protein>
    <submittedName>
        <fullName evidence="2">Uncharacterized protein</fullName>
    </submittedName>
</protein>
<proteinExistence type="predicted"/>
<sequence>MAGSNSRPTVVVAALSLVAAMLVAASSVRVVAGANEQAAACSISDEDTVSRVKLMEGDGCLCELRRRVQRQFDTNQDMFLCISPPDIARCKPTCVIAERTVEYAAEVIKSGTDFKKQVLCDNTVQRALDVGDDCFCEFRSRVQAKVGGSSIDGALCGLTEKTSQCRRAACRIQDGDVQYCANALVESRDTNQEALAPMIGGPSQSEPPVVAISPPAMSPFLESLVHGCCSKVSKLSAACACEFNDALQKKVGNGTDHLTTVLPCMATTTDDCTLA</sequence>
<reference evidence="3" key="1">
    <citation type="submission" date="2024-06" db="EMBL/GenBank/DDBJ databases">
        <authorList>
            <person name="Ryan C."/>
        </authorList>
    </citation>
    <scope>NUCLEOTIDE SEQUENCE [LARGE SCALE GENOMIC DNA]</scope>
</reference>